<dbReference type="AlphaFoldDB" id="A0A4S8LRC9"/>
<name>A0A4S8LRC9_DENBC</name>
<keyword evidence="2" id="KW-1185">Reference proteome</keyword>
<gene>
    <name evidence="1" type="ORF">K435DRAFT_218173</name>
</gene>
<accession>A0A4S8LRC9</accession>
<evidence type="ECO:0000313" key="1">
    <source>
        <dbReference type="EMBL" id="THU92042.1"/>
    </source>
</evidence>
<sequence length="129" mass="14713">MPHGRDLSIIYVDLNQLGFSGQRLTVDLFMTSRSRIDVMGQLSYHVPFPSGTVQPAAKKMMKYGTASYRLRGSLVDFRRYWPQHDGLLHDRVNGYLYQWMGFSSPPFLAEVSLFCMHELSGSYVLAENG</sequence>
<organism evidence="1 2">
    <name type="scientific">Dendrothele bispora (strain CBS 962.96)</name>
    <dbReference type="NCBI Taxonomy" id="1314807"/>
    <lineage>
        <taxon>Eukaryota</taxon>
        <taxon>Fungi</taxon>
        <taxon>Dikarya</taxon>
        <taxon>Basidiomycota</taxon>
        <taxon>Agaricomycotina</taxon>
        <taxon>Agaricomycetes</taxon>
        <taxon>Agaricomycetidae</taxon>
        <taxon>Agaricales</taxon>
        <taxon>Agaricales incertae sedis</taxon>
        <taxon>Dendrothele</taxon>
    </lineage>
</organism>
<dbReference type="EMBL" id="ML179290">
    <property type="protein sequence ID" value="THU92042.1"/>
    <property type="molecule type" value="Genomic_DNA"/>
</dbReference>
<reference evidence="1 2" key="1">
    <citation type="journal article" date="2019" name="Nat. Ecol. Evol.">
        <title>Megaphylogeny resolves global patterns of mushroom evolution.</title>
        <authorList>
            <person name="Varga T."/>
            <person name="Krizsan K."/>
            <person name="Foldi C."/>
            <person name="Dima B."/>
            <person name="Sanchez-Garcia M."/>
            <person name="Sanchez-Ramirez S."/>
            <person name="Szollosi G.J."/>
            <person name="Szarkandi J.G."/>
            <person name="Papp V."/>
            <person name="Albert L."/>
            <person name="Andreopoulos W."/>
            <person name="Angelini C."/>
            <person name="Antonin V."/>
            <person name="Barry K.W."/>
            <person name="Bougher N.L."/>
            <person name="Buchanan P."/>
            <person name="Buyck B."/>
            <person name="Bense V."/>
            <person name="Catcheside P."/>
            <person name="Chovatia M."/>
            <person name="Cooper J."/>
            <person name="Damon W."/>
            <person name="Desjardin D."/>
            <person name="Finy P."/>
            <person name="Geml J."/>
            <person name="Haridas S."/>
            <person name="Hughes K."/>
            <person name="Justo A."/>
            <person name="Karasinski D."/>
            <person name="Kautmanova I."/>
            <person name="Kiss B."/>
            <person name="Kocsube S."/>
            <person name="Kotiranta H."/>
            <person name="LaButti K.M."/>
            <person name="Lechner B.E."/>
            <person name="Liimatainen K."/>
            <person name="Lipzen A."/>
            <person name="Lukacs Z."/>
            <person name="Mihaltcheva S."/>
            <person name="Morgado L.N."/>
            <person name="Niskanen T."/>
            <person name="Noordeloos M.E."/>
            <person name="Ohm R.A."/>
            <person name="Ortiz-Santana B."/>
            <person name="Ovrebo C."/>
            <person name="Racz N."/>
            <person name="Riley R."/>
            <person name="Savchenko A."/>
            <person name="Shiryaev A."/>
            <person name="Soop K."/>
            <person name="Spirin V."/>
            <person name="Szebenyi C."/>
            <person name="Tomsovsky M."/>
            <person name="Tulloss R.E."/>
            <person name="Uehling J."/>
            <person name="Grigoriev I.V."/>
            <person name="Vagvolgyi C."/>
            <person name="Papp T."/>
            <person name="Martin F.M."/>
            <person name="Miettinen O."/>
            <person name="Hibbett D.S."/>
            <person name="Nagy L.G."/>
        </authorList>
    </citation>
    <scope>NUCLEOTIDE SEQUENCE [LARGE SCALE GENOMIC DNA]</scope>
    <source>
        <strain evidence="1 2">CBS 962.96</strain>
    </source>
</reference>
<evidence type="ECO:0000313" key="2">
    <source>
        <dbReference type="Proteomes" id="UP000297245"/>
    </source>
</evidence>
<protein>
    <submittedName>
        <fullName evidence="1">Uncharacterized protein</fullName>
    </submittedName>
</protein>
<dbReference type="Proteomes" id="UP000297245">
    <property type="component" value="Unassembled WGS sequence"/>
</dbReference>
<proteinExistence type="predicted"/>